<dbReference type="InterPro" id="IPR001539">
    <property type="entry name" value="Peptidase_U32"/>
</dbReference>
<dbReference type="InterPro" id="IPR032525">
    <property type="entry name" value="Peptidase_U32_C"/>
</dbReference>
<evidence type="ECO:0000313" key="5">
    <source>
        <dbReference type="EMBL" id="GBC64040.1"/>
    </source>
</evidence>
<dbReference type="PANTHER" id="PTHR30217">
    <property type="entry name" value="PEPTIDASE U32 FAMILY"/>
    <property type="match status" value="1"/>
</dbReference>
<accession>A0A401G490</accession>
<dbReference type="PROSITE" id="PS01276">
    <property type="entry name" value="PEPTIDASE_U32"/>
    <property type="match status" value="1"/>
</dbReference>
<dbReference type="RefSeq" id="WP_124331047.1">
    <property type="nucleotide sequence ID" value="NZ_BEXT01000001.1"/>
</dbReference>
<organism evidence="5 6">
    <name type="scientific">Desulfonema ishimotonii</name>
    <dbReference type="NCBI Taxonomy" id="45657"/>
    <lineage>
        <taxon>Bacteria</taxon>
        <taxon>Pseudomonadati</taxon>
        <taxon>Thermodesulfobacteriota</taxon>
        <taxon>Desulfobacteria</taxon>
        <taxon>Desulfobacterales</taxon>
        <taxon>Desulfococcaceae</taxon>
        <taxon>Desulfonema</taxon>
    </lineage>
</organism>
<comment type="similarity">
    <text evidence="3">Belongs to the peptidase U32 family.</text>
</comment>
<keyword evidence="1" id="KW-0645">Protease</keyword>
<protein>
    <submittedName>
        <fullName evidence="5">Peptidase U32</fullName>
    </submittedName>
</protein>
<name>A0A401G490_9BACT</name>
<proteinExistence type="inferred from homology"/>
<dbReference type="GO" id="GO:0008233">
    <property type="term" value="F:peptidase activity"/>
    <property type="evidence" value="ECO:0007669"/>
    <property type="project" value="UniProtKB-KW"/>
</dbReference>
<sequence length="411" mass="46066">MNRVQKKTELLAPAGNFEKLETAIRYGADAIYLAGKDFSLRNFSGNFTPEEMQQAIALAHAHGVRVYVACNIYARNDEQEAIGDYLRRLGDIGPDALIIADPGIFAQARALVPDIPVHISTQSNTTNYMTARFWKDLGATRLNMARELSLEEIRGIADHCDIEIEAFVHGAMCISYSGRCLLSSFMAKRDSNRGLCCHPCRFKYAVVEELRPGRYYPLMEDDRGSYIFNSKDLCMIGHIPHMIRAGIGSLKIEGRMKGINYVASVIKVYREAIDAFYENPDTWAVRPAWIEELSRVDHRGYCTGFYRGDPDQITPGYERYDYTNTTAEAVFAGKITDRIAPDTFRVAVRNKLCTGDTVEILSPGRPLQQTNIREITDDNGAILPLVQPNSTALLTLNADAAPLDMIRKLNF</sequence>
<evidence type="ECO:0000256" key="3">
    <source>
        <dbReference type="ARBA" id="ARBA00038374"/>
    </source>
</evidence>
<dbReference type="Pfam" id="PF01136">
    <property type="entry name" value="Peptidase_U32"/>
    <property type="match status" value="1"/>
</dbReference>
<evidence type="ECO:0000313" key="6">
    <source>
        <dbReference type="Proteomes" id="UP000288096"/>
    </source>
</evidence>
<dbReference type="EMBL" id="BEXT01000001">
    <property type="protein sequence ID" value="GBC64040.1"/>
    <property type="molecule type" value="Genomic_DNA"/>
</dbReference>
<reference evidence="6" key="1">
    <citation type="submission" date="2017-11" db="EMBL/GenBank/DDBJ databases">
        <authorList>
            <person name="Watanabe M."/>
            <person name="Kojima H."/>
        </authorList>
    </citation>
    <scope>NUCLEOTIDE SEQUENCE [LARGE SCALE GENOMIC DNA]</scope>
    <source>
        <strain evidence="6">Tokyo 01</strain>
    </source>
</reference>
<feature type="domain" description="Peptidase family U32 C-terminal" evidence="4">
    <location>
        <begin position="330"/>
        <end position="407"/>
    </location>
</feature>
<dbReference type="GO" id="GO:0006508">
    <property type="term" value="P:proteolysis"/>
    <property type="evidence" value="ECO:0007669"/>
    <property type="project" value="UniProtKB-KW"/>
</dbReference>
<comment type="caution">
    <text evidence="5">The sequence shown here is derived from an EMBL/GenBank/DDBJ whole genome shotgun (WGS) entry which is preliminary data.</text>
</comment>
<gene>
    <name evidence="5" type="ORF">DENIS_5040</name>
</gene>
<dbReference type="Gene3D" id="2.40.30.10">
    <property type="entry name" value="Translation factors"/>
    <property type="match status" value="1"/>
</dbReference>
<dbReference type="Proteomes" id="UP000288096">
    <property type="component" value="Unassembled WGS sequence"/>
</dbReference>
<keyword evidence="2" id="KW-0378">Hydrolase</keyword>
<reference evidence="6" key="2">
    <citation type="submission" date="2019-01" db="EMBL/GenBank/DDBJ databases">
        <title>Genome sequence of Desulfonema ishimotonii strain Tokyo 01.</title>
        <authorList>
            <person name="Fukui M."/>
        </authorList>
    </citation>
    <scope>NUCLEOTIDE SEQUENCE [LARGE SCALE GENOMIC DNA]</scope>
    <source>
        <strain evidence="6">Tokyo 01</strain>
    </source>
</reference>
<evidence type="ECO:0000256" key="1">
    <source>
        <dbReference type="ARBA" id="ARBA00022670"/>
    </source>
</evidence>
<dbReference type="AlphaFoldDB" id="A0A401G490"/>
<dbReference type="PANTHER" id="PTHR30217:SF6">
    <property type="entry name" value="TRNA HYDROXYLATION PROTEIN P"/>
    <property type="match status" value="1"/>
</dbReference>
<dbReference type="Pfam" id="PF16325">
    <property type="entry name" value="Peptidase_U32_C"/>
    <property type="match status" value="1"/>
</dbReference>
<evidence type="ECO:0000259" key="4">
    <source>
        <dbReference type="Pfam" id="PF16325"/>
    </source>
</evidence>
<evidence type="ECO:0000256" key="2">
    <source>
        <dbReference type="ARBA" id="ARBA00022801"/>
    </source>
</evidence>
<dbReference type="InterPro" id="IPR051454">
    <property type="entry name" value="RNA/ubiquinone_mod_enzymes"/>
</dbReference>
<dbReference type="OrthoDB" id="9807498at2"/>
<keyword evidence="6" id="KW-1185">Reference proteome</keyword>